<keyword evidence="2" id="KW-0805">Transcription regulation</keyword>
<gene>
    <name evidence="8" type="ORF">FA14DRAFT_162563</name>
</gene>
<dbReference type="OrthoDB" id="2123952at2759"/>
<feature type="region of interest" description="Disordered" evidence="6">
    <location>
        <begin position="75"/>
        <end position="113"/>
    </location>
</feature>
<dbReference type="GO" id="GO:0005634">
    <property type="term" value="C:nucleus"/>
    <property type="evidence" value="ECO:0007669"/>
    <property type="project" value="UniProtKB-SubCell"/>
</dbReference>
<evidence type="ECO:0000313" key="9">
    <source>
        <dbReference type="Proteomes" id="UP000245771"/>
    </source>
</evidence>
<evidence type="ECO:0000259" key="7">
    <source>
        <dbReference type="PROSITE" id="PS50048"/>
    </source>
</evidence>
<evidence type="ECO:0000256" key="1">
    <source>
        <dbReference type="ARBA" id="ARBA00004123"/>
    </source>
</evidence>
<dbReference type="GeneID" id="37021450"/>
<dbReference type="GO" id="GO:0008270">
    <property type="term" value="F:zinc ion binding"/>
    <property type="evidence" value="ECO:0007669"/>
    <property type="project" value="InterPro"/>
</dbReference>
<dbReference type="EMBL" id="KZ819607">
    <property type="protein sequence ID" value="PWN31575.1"/>
    <property type="molecule type" value="Genomic_DNA"/>
</dbReference>
<evidence type="ECO:0000256" key="5">
    <source>
        <dbReference type="ARBA" id="ARBA00023242"/>
    </source>
</evidence>
<name>A0A316V7Z8_9BASI</name>
<dbReference type="Proteomes" id="UP000245771">
    <property type="component" value="Unassembled WGS sequence"/>
</dbReference>
<dbReference type="RefSeq" id="XP_025351877.1">
    <property type="nucleotide sequence ID" value="XM_025499669.1"/>
</dbReference>
<dbReference type="PANTHER" id="PTHR31845">
    <property type="entry name" value="FINGER DOMAIN PROTEIN, PUTATIVE-RELATED"/>
    <property type="match status" value="1"/>
</dbReference>
<dbReference type="PANTHER" id="PTHR31845:SF19">
    <property type="entry name" value="TRANSCRIPTION FACTOR DOMAIN-CONTAINING PROTEIN"/>
    <property type="match status" value="1"/>
</dbReference>
<dbReference type="CDD" id="cd00067">
    <property type="entry name" value="GAL4"/>
    <property type="match status" value="1"/>
</dbReference>
<keyword evidence="5" id="KW-0539">Nucleus</keyword>
<dbReference type="AlphaFoldDB" id="A0A316V7Z8"/>
<feature type="region of interest" description="Disordered" evidence="6">
    <location>
        <begin position="1"/>
        <end position="32"/>
    </location>
</feature>
<dbReference type="PROSITE" id="PS50048">
    <property type="entry name" value="ZN2_CY6_FUNGAL_2"/>
    <property type="match status" value="1"/>
</dbReference>
<feature type="domain" description="Zn(2)-C6 fungal-type" evidence="7">
    <location>
        <begin position="36"/>
        <end position="68"/>
    </location>
</feature>
<dbReference type="SMART" id="SM00066">
    <property type="entry name" value="GAL4"/>
    <property type="match status" value="1"/>
</dbReference>
<dbReference type="Pfam" id="PF00172">
    <property type="entry name" value="Zn_clus"/>
    <property type="match status" value="1"/>
</dbReference>
<dbReference type="InterPro" id="IPR051089">
    <property type="entry name" value="prtT"/>
</dbReference>
<dbReference type="GO" id="GO:0000981">
    <property type="term" value="F:DNA-binding transcription factor activity, RNA polymerase II-specific"/>
    <property type="evidence" value="ECO:0007669"/>
    <property type="project" value="InterPro"/>
</dbReference>
<comment type="subcellular location">
    <subcellularLocation>
        <location evidence="1">Nucleus</location>
    </subcellularLocation>
</comment>
<accession>A0A316V7Z8</accession>
<dbReference type="InterPro" id="IPR001138">
    <property type="entry name" value="Zn2Cys6_DnaBD"/>
</dbReference>
<keyword evidence="3" id="KW-0238">DNA-binding</keyword>
<keyword evidence="4" id="KW-0804">Transcription</keyword>
<evidence type="ECO:0000256" key="4">
    <source>
        <dbReference type="ARBA" id="ARBA00023163"/>
    </source>
</evidence>
<organism evidence="8 9">
    <name type="scientific">Meira miltonrushii</name>
    <dbReference type="NCBI Taxonomy" id="1280837"/>
    <lineage>
        <taxon>Eukaryota</taxon>
        <taxon>Fungi</taxon>
        <taxon>Dikarya</taxon>
        <taxon>Basidiomycota</taxon>
        <taxon>Ustilaginomycotina</taxon>
        <taxon>Exobasidiomycetes</taxon>
        <taxon>Exobasidiales</taxon>
        <taxon>Brachybasidiaceae</taxon>
        <taxon>Meira</taxon>
    </lineage>
</organism>
<sequence length="768" mass="84727">MPRHGQQQRKLSDTRSVSGLPRSSDSPQQPPSIKAACLECRSNKVKCKVGESALACQRCERFGLECRFEAVNRRGRKPKGQDGTSQRISPESVVKRNDSTSEEFEERSASNVSSLRPIFSTRKRSYEASSQAEDSSNAEHLLPKPLRSSIWRALMRNQGMRGSTYTFVSSGEVNIAGSTDQTLEAKQEGEIQSANIDQGESSYQPTLRQLFCPFNKRTTGSQRIEASLPLVVRFDTHPDPRAAGVVSPSRCVELLSYFDTHLLPWIGVFASAGELSLPRARWSSTFLLSTVLYLASRFSDGEIEEAQGLGMHTRSLAIRAFGSADKSLETLLAFNLLTVWKAPDDGYSQLYAGFTDQIATISRTSTSDGKPLSEYDAANALRIQLFHYVQRSVFQLHHMPMTNMIMDQHGVVLPLPTPSPAPPPLLALERFAAGNTTLPSDWFLCATVEGSSIQCKYKALFKQHQQGRFGTSRNTVGPQVALLEAFFAEMETWEHRWRRRGLRAREIRRGSNASSNGSEDVQQWAGFEILGHSICMHISSIAFRKGLDVWFETTGQTMVPLNDTATAELVQRSYQACLDSSVGLLRRVTQLHPTVLVHMPDSTLVLINHAALLVIYLLLIPAAAAEGNQTSSASTSKRKQFLDVVGNYTVTQQECLQSVKVAQEAVWQAALIRSENTCCALSSEHLASLIGLLEGSVQHSPNVQAGVEIVDRKQAPLNRMNTGGEGASLTSTINSQDGTPIPIQQNVGWEWLQTFLDDTAVNVPLPRQ</sequence>
<reference evidence="8 9" key="1">
    <citation type="journal article" date="2018" name="Mol. Biol. Evol.">
        <title>Broad Genomic Sampling Reveals a Smut Pathogenic Ancestry of the Fungal Clade Ustilaginomycotina.</title>
        <authorList>
            <person name="Kijpornyongpan T."/>
            <person name="Mondo S.J."/>
            <person name="Barry K."/>
            <person name="Sandor L."/>
            <person name="Lee J."/>
            <person name="Lipzen A."/>
            <person name="Pangilinan J."/>
            <person name="LaButti K."/>
            <person name="Hainaut M."/>
            <person name="Henrissat B."/>
            <person name="Grigoriev I.V."/>
            <person name="Spatafora J.W."/>
            <person name="Aime M.C."/>
        </authorList>
    </citation>
    <scope>NUCLEOTIDE SEQUENCE [LARGE SCALE GENOMIC DNA]</scope>
    <source>
        <strain evidence="8 9">MCA 3882</strain>
    </source>
</reference>
<dbReference type="SUPFAM" id="SSF57701">
    <property type="entry name" value="Zn2/Cys6 DNA-binding domain"/>
    <property type="match status" value="1"/>
</dbReference>
<dbReference type="InterPro" id="IPR036864">
    <property type="entry name" value="Zn2-C6_fun-type_DNA-bd_sf"/>
</dbReference>
<keyword evidence="9" id="KW-1185">Reference proteome</keyword>
<evidence type="ECO:0000256" key="2">
    <source>
        <dbReference type="ARBA" id="ARBA00023015"/>
    </source>
</evidence>
<dbReference type="InParanoid" id="A0A316V7Z8"/>
<evidence type="ECO:0000313" key="8">
    <source>
        <dbReference type="EMBL" id="PWN31575.1"/>
    </source>
</evidence>
<evidence type="ECO:0000256" key="6">
    <source>
        <dbReference type="SAM" id="MobiDB-lite"/>
    </source>
</evidence>
<protein>
    <recommendedName>
        <fullName evidence="7">Zn(2)-C6 fungal-type domain-containing protein</fullName>
    </recommendedName>
</protein>
<proteinExistence type="predicted"/>
<dbReference type="GO" id="GO:0000976">
    <property type="term" value="F:transcription cis-regulatory region binding"/>
    <property type="evidence" value="ECO:0007669"/>
    <property type="project" value="TreeGrafter"/>
</dbReference>
<evidence type="ECO:0000256" key="3">
    <source>
        <dbReference type="ARBA" id="ARBA00023125"/>
    </source>
</evidence>
<dbReference type="PROSITE" id="PS00463">
    <property type="entry name" value="ZN2_CY6_FUNGAL_1"/>
    <property type="match status" value="1"/>
</dbReference>
<dbReference type="Gene3D" id="4.10.240.10">
    <property type="entry name" value="Zn(2)-C6 fungal-type DNA-binding domain"/>
    <property type="match status" value="1"/>
</dbReference>